<keyword evidence="1" id="KW-0812">Transmembrane</keyword>
<accession>A0ABU6MLJ4</accession>
<comment type="caution">
    <text evidence="2">The sequence shown here is derived from an EMBL/GenBank/DDBJ whole genome shotgun (WGS) entry which is preliminary data.</text>
</comment>
<evidence type="ECO:0000256" key="1">
    <source>
        <dbReference type="SAM" id="Phobius"/>
    </source>
</evidence>
<protein>
    <submittedName>
        <fullName evidence="2">Uncharacterized protein</fullName>
    </submittedName>
</protein>
<evidence type="ECO:0000313" key="3">
    <source>
        <dbReference type="Proteomes" id="UP001341444"/>
    </source>
</evidence>
<dbReference type="EMBL" id="JARMAB010000037">
    <property type="protein sequence ID" value="MED1205546.1"/>
    <property type="molecule type" value="Genomic_DNA"/>
</dbReference>
<feature type="transmembrane region" description="Helical" evidence="1">
    <location>
        <begin position="50"/>
        <end position="69"/>
    </location>
</feature>
<name>A0ABU6MLJ4_9BACI</name>
<reference evidence="2 3" key="1">
    <citation type="submission" date="2023-03" db="EMBL/GenBank/DDBJ databases">
        <title>Bacillus Genome Sequencing.</title>
        <authorList>
            <person name="Dunlap C."/>
        </authorList>
    </citation>
    <scope>NUCLEOTIDE SEQUENCE [LARGE SCALE GENOMIC DNA]</scope>
    <source>
        <strain evidence="2 3">B-23453</strain>
    </source>
</reference>
<keyword evidence="3" id="KW-1185">Reference proteome</keyword>
<dbReference type="RefSeq" id="WP_066265299.1">
    <property type="nucleotide sequence ID" value="NZ_JARMAB010000037.1"/>
</dbReference>
<feature type="transmembrane region" description="Helical" evidence="1">
    <location>
        <begin position="12"/>
        <end position="30"/>
    </location>
</feature>
<keyword evidence="1" id="KW-0472">Membrane</keyword>
<organism evidence="2 3">
    <name type="scientific">Heyndrickxia acidicola</name>
    <dbReference type="NCBI Taxonomy" id="209389"/>
    <lineage>
        <taxon>Bacteria</taxon>
        <taxon>Bacillati</taxon>
        <taxon>Bacillota</taxon>
        <taxon>Bacilli</taxon>
        <taxon>Bacillales</taxon>
        <taxon>Bacillaceae</taxon>
        <taxon>Heyndrickxia</taxon>
    </lineage>
</organism>
<keyword evidence="1" id="KW-1133">Transmembrane helix</keyword>
<dbReference type="Proteomes" id="UP001341444">
    <property type="component" value="Unassembled WGS sequence"/>
</dbReference>
<sequence length="70" mass="7534">MKGKKKCKKIAFFVIGLIAIGSLVGTLVQTRHADENYSQAAKGNIVRLSQIYGAVGIIAPIGITLFIFLK</sequence>
<proteinExistence type="predicted"/>
<gene>
    <name evidence="2" type="ORF">P4T90_21145</name>
</gene>
<evidence type="ECO:0000313" key="2">
    <source>
        <dbReference type="EMBL" id="MED1205546.1"/>
    </source>
</evidence>